<dbReference type="AlphaFoldDB" id="A0A4D7B7V0"/>
<dbReference type="InterPro" id="IPR001647">
    <property type="entry name" value="HTH_TetR"/>
</dbReference>
<proteinExistence type="predicted"/>
<evidence type="ECO:0000259" key="6">
    <source>
        <dbReference type="PROSITE" id="PS50977"/>
    </source>
</evidence>
<evidence type="ECO:0000256" key="1">
    <source>
        <dbReference type="ARBA" id="ARBA00022491"/>
    </source>
</evidence>
<name>A0A4D7B7V0_9HYPH</name>
<dbReference type="SUPFAM" id="SSF46689">
    <property type="entry name" value="Homeodomain-like"/>
    <property type="match status" value="1"/>
</dbReference>
<dbReference type="PANTHER" id="PTHR30055:SF226">
    <property type="entry name" value="HTH-TYPE TRANSCRIPTIONAL REGULATOR PKSA"/>
    <property type="match status" value="1"/>
</dbReference>
<dbReference type="InterPro" id="IPR009057">
    <property type="entry name" value="Homeodomain-like_sf"/>
</dbReference>
<dbReference type="EMBL" id="CP039690">
    <property type="protein sequence ID" value="QCI65706.1"/>
    <property type="molecule type" value="Genomic_DNA"/>
</dbReference>
<protein>
    <submittedName>
        <fullName evidence="7">TetR/AcrR family transcriptional regulator</fullName>
    </submittedName>
</protein>
<keyword evidence="8" id="KW-1185">Reference proteome</keyword>
<evidence type="ECO:0000313" key="8">
    <source>
        <dbReference type="Proteomes" id="UP000298781"/>
    </source>
</evidence>
<evidence type="ECO:0000256" key="3">
    <source>
        <dbReference type="ARBA" id="ARBA00023125"/>
    </source>
</evidence>
<dbReference type="InterPro" id="IPR039538">
    <property type="entry name" value="BetI_C"/>
</dbReference>
<evidence type="ECO:0000256" key="2">
    <source>
        <dbReference type="ARBA" id="ARBA00023015"/>
    </source>
</evidence>
<evidence type="ECO:0000256" key="4">
    <source>
        <dbReference type="ARBA" id="ARBA00023163"/>
    </source>
</evidence>
<dbReference type="PRINTS" id="PR00455">
    <property type="entry name" value="HTHTETR"/>
</dbReference>
<dbReference type="PANTHER" id="PTHR30055">
    <property type="entry name" value="HTH-TYPE TRANSCRIPTIONAL REGULATOR RUTR"/>
    <property type="match status" value="1"/>
</dbReference>
<keyword evidence="2" id="KW-0805">Transcription regulation</keyword>
<evidence type="ECO:0000256" key="5">
    <source>
        <dbReference type="PROSITE-ProRule" id="PRU00335"/>
    </source>
</evidence>
<dbReference type="RefSeq" id="WP_136961152.1">
    <property type="nucleotide sequence ID" value="NZ_CP039690.1"/>
</dbReference>
<sequence length="200" mass="21460">MRKVDPDKYEAKRQQILKAAIACFSAKGFHRTSTAEICAEAGMSPGNLFHYFPNKQAIIAGIVDAERRDTAAYFADAIKADDLFAELLGFMDIVLALAADPAYARLALDISVEAMRDADIGQRVARNDAEIQAALAALIAEAASRGQADPGLEPAAAATWIGALIDGIFGRVAVDPTFRPKDQAATLRLLITRFLGPRGR</sequence>
<keyword evidence="1" id="KW-0678">Repressor</keyword>
<accession>A0A4D7B7V0</accession>
<keyword evidence="4" id="KW-0804">Transcription</keyword>
<feature type="DNA-binding region" description="H-T-H motif" evidence="5">
    <location>
        <begin position="33"/>
        <end position="52"/>
    </location>
</feature>
<dbReference type="Gene3D" id="1.10.357.10">
    <property type="entry name" value="Tetracycline Repressor, domain 2"/>
    <property type="match status" value="1"/>
</dbReference>
<dbReference type="PROSITE" id="PS50977">
    <property type="entry name" value="HTH_TETR_2"/>
    <property type="match status" value="1"/>
</dbReference>
<dbReference type="GO" id="GO:0000976">
    <property type="term" value="F:transcription cis-regulatory region binding"/>
    <property type="evidence" value="ECO:0007669"/>
    <property type="project" value="TreeGrafter"/>
</dbReference>
<dbReference type="KEGG" id="pstg:E8M01_16705"/>
<evidence type="ECO:0000313" key="7">
    <source>
        <dbReference type="EMBL" id="QCI65706.1"/>
    </source>
</evidence>
<gene>
    <name evidence="7" type="ORF">E8M01_16705</name>
</gene>
<dbReference type="Pfam" id="PF13977">
    <property type="entry name" value="TetR_C_6"/>
    <property type="match status" value="1"/>
</dbReference>
<dbReference type="SUPFAM" id="SSF48498">
    <property type="entry name" value="Tetracyclin repressor-like, C-terminal domain"/>
    <property type="match status" value="1"/>
</dbReference>
<keyword evidence="3 5" id="KW-0238">DNA-binding</keyword>
<organism evidence="7 8">
    <name type="scientific">Phreatobacter stygius</name>
    <dbReference type="NCBI Taxonomy" id="1940610"/>
    <lineage>
        <taxon>Bacteria</taxon>
        <taxon>Pseudomonadati</taxon>
        <taxon>Pseudomonadota</taxon>
        <taxon>Alphaproteobacteria</taxon>
        <taxon>Hyphomicrobiales</taxon>
        <taxon>Phreatobacteraceae</taxon>
        <taxon>Phreatobacter</taxon>
    </lineage>
</organism>
<dbReference type="InterPro" id="IPR036271">
    <property type="entry name" value="Tet_transcr_reg_TetR-rel_C_sf"/>
</dbReference>
<dbReference type="InterPro" id="IPR050109">
    <property type="entry name" value="HTH-type_TetR-like_transc_reg"/>
</dbReference>
<dbReference type="OrthoDB" id="9802802at2"/>
<feature type="domain" description="HTH tetR-type" evidence="6">
    <location>
        <begin position="10"/>
        <end position="70"/>
    </location>
</feature>
<dbReference type="Proteomes" id="UP000298781">
    <property type="component" value="Chromosome"/>
</dbReference>
<dbReference type="Pfam" id="PF00440">
    <property type="entry name" value="TetR_N"/>
    <property type="match status" value="1"/>
</dbReference>
<dbReference type="GO" id="GO:0003700">
    <property type="term" value="F:DNA-binding transcription factor activity"/>
    <property type="evidence" value="ECO:0007669"/>
    <property type="project" value="TreeGrafter"/>
</dbReference>
<reference evidence="7 8" key="1">
    <citation type="submission" date="2019-04" db="EMBL/GenBank/DDBJ databases">
        <title>Phreatobacter aquaticus sp. nov.</title>
        <authorList>
            <person name="Choi A."/>
        </authorList>
    </citation>
    <scope>NUCLEOTIDE SEQUENCE [LARGE SCALE GENOMIC DNA]</scope>
    <source>
        <strain evidence="7 8">KCTC 52518</strain>
    </source>
</reference>